<feature type="domain" description="Halobacterial output" evidence="1">
    <location>
        <begin position="24"/>
        <end position="88"/>
    </location>
</feature>
<dbReference type="EMBL" id="CP001932">
    <property type="protein sequence ID" value="ADD03758.1"/>
    <property type="molecule type" value="Genomic_DNA"/>
</dbReference>
<dbReference type="eggNOG" id="arCOG09008">
    <property type="taxonomic scope" value="Archaea"/>
</dbReference>
<evidence type="ECO:0000259" key="1">
    <source>
        <dbReference type="Pfam" id="PF18545"/>
    </source>
</evidence>
<dbReference type="RefSeq" id="WP_012996318.1">
    <property type="nucleotide sequence ID" value="NC_013922.1"/>
</dbReference>
<dbReference type="Pfam" id="PF18545">
    <property type="entry name" value="HalOD1"/>
    <property type="match status" value="1"/>
</dbReference>
<evidence type="ECO:0000313" key="3">
    <source>
        <dbReference type="Proteomes" id="UP000001879"/>
    </source>
</evidence>
<dbReference type="GeneID" id="95970146"/>
<proteinExistence type="predicted"/>
<dbReference type="Proteomes" id="UP000001879">
    <property type="component" value="Chromosome"/>
</dbReference>
<accession>D3SWG6</accession>
<dbReference type="HOGENOM" id="CLU_159738_4_1_2"/>
<gene>
    <name evidence="2" type="ordered locus">Nmag_0166</name>
</gene>
<sequence>MTNPNSDSNPESEDLLLRVNVQGSDSLTAAITRAVAARTNTPVADLPPLHDRIDPAALGSLVDHANRHGSPVRVTFRYYGYTVAVTHNCCVQLFEPHSENCVER</sequence>
<dbReference type="InterPro" id="IPR040624">
    <property type="entry name" value="HalOD1"/>
</dbReference>
<dbReference type="PaxDb" id="547559-Nmag_0166"/>
<dbReference type="OrthoDB" id="271604at2157"/>
<reference evidence="3" key="1">
    <citation type="submission" date="2010-02" db="EMBL/GenBank/DDBJ databases">
        <title>Complete sequence of chromosome of Natrialba magadii ATCC 43099.</title>
        <authorList>
            <consortium name="US DOE Joint Genome Institute"/>
            <person name="Lucas S."/>
            <person name="Copeland A."/>
            <person name="Lapidus A."/>
            <person name="Cheng J.-F."/>
            <person name="Bruce D."/>
            <person name="Goodwin L."/>
            <person name="Pitluck S."/>
            <person name="Davenport K."/>
            <person name="Saunders E."/>
            <person name="Detter J.C."/>
            <person name="Han C."/>
            <person name="Tapia R."/>
            <person name="Land M."/>
            <person name="Hauser L."/>
            <person name="Kyrpides N."/>
            <person name="Mikhailova N."/>
            <person name="De Castro R.E."/>
            <person name="Maupin-Furlow J.A."/>
            <person name="Woyke T."/>
        </authorList>
    </citation>
    <scope>NUCLEOTIDE SEQUENCE [LARGE SCALE GENOMIC DNA]</scope>
    <source>
        <strain evidence="3">ATCC 43099 / DSM 3394 / CCM 3739 / CIP 104546 / IAM 13178 / JCM 8861 / NBRC 102185 / NCIMB 2190 / MS3</strain>
    </source>
</reference>
<evidence type="ECO:0000313" key="2">
    <source>
        <dbReference type="EMBL" id="ADD03758.1"/>
    </source>
</evidence>
<organism evidence="2 3">
    <name type="scientific">Natrialba magadii (strain ATCC 43099 / DSM 3394 / CCM 3739 / CIP 104546 / IAM 13178 / JCM 8861 / NBRC 102185 / NCIMB 2190 / MS3)</name>
    <name type="common">Natronobacterium magadii</name>
    <dbReference type="NCBI Taxonomy" id="547559"/>
    <lineage>
        <taxon>Archaea</taxon>
        <taxon>Methanobacteriati</taxon>
        <taxon>Methanobacteriota</taxon>
        <taxon>Stenosarchaea group</taxon>
        <taxon>Halobacteria</taxon>
        <taxon>Halobacteriales</taxon>
        <taxon>Natrialbaceae</taxon>
        <taxon>Natrialba</taxon>
    </lineage>
</organism>
<reference evidence="2 3" key="2">
    <citation type="journal article" date="2012" name="BMC Genomics">
        <title>A comparative genomics perspective on the genetic content of the alkaliphilic haloarchaeon Natrialba magadii ATCC 43099T.</title>
        <authorList>
            <person name="Siddaramappa S."/>
            <person name="Challacombe J.F."/>
            <person name="Decastro R.E."/>
            <person name="Pfeiffer F."/>
            <person name="Sastre D.E."/>
            <person name="Gimenez M.I."/>
            <person name="Paggi R.A."/>
            <person name="Detter J.C."/>
            <person name="Davenport K.W."/>
            <person name="Goodwin L.A."/>
            <person name="Kyrpides N."/>
            <person name="Tapia R."/>
            <person name="Pitluck S."/>
            <person name="Lucas S."/>
            <person name="Woyke T."/>
            <person name="Maupin-Furlow J.A."/>
        </authorList>
    </citation>
    <scope>NUCLEOTIDE SEQUENCE [LARGE SCALE GENOMIC DNA]</scope>
    <source>
        <strain evidence="3">ATCC 43099 / DSM 3394 / CCM 3739 / CIP 104546 / IAM 13178 / JCM 8861 / NBRC 102185 / NCIMB 2190 / MS3</strain>
    </source>
</reference>
<protein>
    <recommendedName>
        <fullName evidence="1">Halobacterial output domain-containing protein</fullName>
    </recommendedName>
</protein>
<dbReference type="KEGG" id="nmg:Nmag_0166"/>
<keyword evidence="3" id="KW-1185">Reference proteome</keyword>
<name>D3SWG6_NATMM</name>
<dbReference type="AlphaFoldDB" id="D3SWG6"/>